<keyword evidence="5 6" id="KW-0456">Lyase</keyword>
<feature type="region of interest" description="Disordered" evidence="7">
    <location>
        <begin position="148"/>
        <end position="168"/>
    </location>
</feature>
<dbReference type="RefSeq" id="WP_013627148.1">
    <property type="nucleotide sequence ID" value="NC_015174.1"/>
</dbReference>
<evidence type="ECO:0000256" key="2">
    <source>
        <dbReference type="ARBA" id="ARBA00022840"/>
    </source>
</evidence>
<dbReference type="GO" id="GO:0110051">
    <property type="term" value="P:metabolite repair"/>
    <property type="evidence" value="ECO:0007669"/>
    <property type="project" value="TreeGrafter"/>
</dbReference>
<dbReference type="GO" id="GO:0052856">
    <property type="term" value="F:NAD(P)HX epimerase activity"/>
    <property type="evidence" value="ECO:0007669"/>
    <property type="project" value="TreeGrafter"/>
</dbReference>
<comment type="catalytic activity">
    <reaction evidence="6">
        <text>(6S)-NADPHX + ADP = AMP + phosphate + NADPH + H(+)</text>
        <dbReference type="Rhea" id="RHEA:32235"/>
        <dbReference type="ChEBI" id="CHEBI:15378"/>
        <dbReference type="ChEBI" id="CHEBI:43474"/>
        <dbReference type="ChEBI" id="CHEBI:57783"/>
        <dbReference type="ChEBI" id="CHEBI:64076"/>
        <dbReference type="ChEBI" id="CHEBI:456215"/>
        <dbReference type="ChEBI" id="CHEBI:456216"/>
        <dbReference type="EC" id="4.2.1.136"/>
    </reaction>
</comment>
<dbReference type="InterPro" id="IPR029056">
    <property type="entry name" value="Ribokinase-like"/>
</dbReference>
<comment type="similarity">
    <text evidence="6">Belongs to the NnrD/CARKD family.</text>
</comment>
<keyword evidence="10" id="KW-1185">Reference proteome</keyword>
<keyword evidence="4 6" id="KW-0520">NAD</keyword>
<accession>F0SGX3</accession>
<proteinExistence type="inferred from homology"/>
<dbReference type="EMBL" id="CP002546">
    <property type="protein sequence ID" value="ADY58408.1"/>
    <property type="molecule type" value="Genomic_DNA"/>
</dbReference>
<name>F0SGX3_RUBBR</name>
<keyword evidence="1 6" id="KW-0547">Nucleotide-binding</keyword>
<evidence type="ECO:0000256" key="5">
    <source>
        <dbReference type="ARBA" id="ARBA00023239"/>
    </source>
</evidence>
<dbReference type="EC" id="4.2.1.136" evidence="6"/>
<dbReference type="InterPro" id="IPR017953">
    <property type="entry name" value="Carbohydrate_kinase_pred_CS"/>
</dbReference>
<organism evidence="9 10">
    <name type="scientific">Rubinisphaera brasiliensis (strain ATCC 49424 / DSM 5305 / JCM 21570 / IAM 15109 / NBRC 103401 / IFAM 1448)</name>
    <name type="common">Planctomyces brasiliensis</name>
    <dbReference type="NCBI Taxonomy" id="756272"/>
    <lineage>
        <taxon>Bacteria</taxon>
        <taxon>Pseudomonadati</taxon>
        <taxon>Planctomycetota</taxon>
        <taxon>Planctomycetia</taxon>
        <taxon>Planctomycetales</taxon>
        <taxon>Planctomycetaceae</taxon>
        <taxon>Rubinisphaera</taxon>
    </lineage>
</organism>
<feature type="binding site" evidence="6">
    <location>
        <position position="158"/>
    </location>
    <ligand>
        <name>(6S)-NADPHX</name>
        <dbReference type="ChEBI" id="CHEBI:64076"/>
    </ligand>
</feature>
<feature type="binding site" evidence="6">
    <location>
        <position position="37"/>
    </location>
    <ligand>
        <name>(6S)-NADPHX</name>
        <dbReference type="ChEBI" id="CHEBI:64076"/>
    </ligand>
</feature>
<dbReference type="HAMAP" id="MF_01965">
    <property type="entry name" value="NADHX_dehydratase"/>
    <property type="match status" value="1"/>
</dbReference>
<dbReference type="SUPFAM" id="SSF53613">
    <property type="entry name" value="Ribokinase-like"/>
    <property type="match status" value="1"/>
</dbReference>
<feature type="binding site" evidence="6">
    <location>
        <position position="107"/>
    </location>
    <ligand>
        <name>(6S)-NADPHX</name>
        <dbReference type="ChEBI" id="CHEBI:64076"/>
    </ligand>
</feature>
<dbReference type="GO" id="GO:0005524">
    <property type="term" value="F:ATP binding"/>
    <property type="evidence" value="ECO:0007669"/>
    <property type="project" value="UniProtKB-KW"/>
</dbReference>
<evidence type="ECO:0000256" key="6">
    <source>
        <dbReference type="HAMAP-Rule" id="MF_01965"/>
    </source>
</evidence>
<dbReference type="eggNOG" id="COG0063">
    <property type="taxonomic scope" value="Bacteria"/>
</dbReference>
<dbReference type="Proteomes" id="UP000006860">
    <property type="component" value="Chromosome"/>
</dbReference>
<dbReference type="HOGENOM" id="CLU_024853_2_2_0"/>
<feature type="domain" description="YjeF C-terminal" evidence="8">
    <location>
        <begin position="2"/>
        <end position="283"/>
    </location>
</feature>
<dbReference type="NCBIfam" id="TIGR00196">
    <property type="entry name" value="yjeF_cterm"/>
    <property type="match status" value="1"/>
</dbReference>
<evidence type="ECO:0000256" key="1">
    <source>
        <dbReference type="ARBA" id="ARBA00022741"/>
    </source>
</evidence>
<comment type="cofactor">
    <cofactor evidence="6">
        <name>Mg(2+)</name>
        <dbReference type="ChEBI" id="CHEBI:18420"/>
    </cofactor>
</comment>
<feature type="binding site" evidence="6">
    <location>
        <begin position="195"/>
        <end position="199"/>
    </location>
    <ligand>
        <name>AMP</name>
        <dbReference type="ChEBI" id="CHEBI:456215"/>
    </ligand>
</feature>
<dbReference type="PROSITE" id="PS01050">
    <property type="entry name" value="YJEF_C_2"/>
    <property type="match status" value="1"/>
</dbReference>
<reference evidence="10" key="1">
    <citation type="submission" date="2011-02" db="EMBL/GenBank/DDBJ databases">
        <title>The complete genome of Planctomyces brasiliensis DSM 5305.</title>
        <authorList>
            <person name="Lucas S."/>
            <person name="Copeland A."/>
            <person name="Lapidus A."/>
            <person name="Bruce D."/>
            <person name="Goodwin L."/>
            <person name="Pitluck S."/>
            <person name="Kyrpides N."/>
            <person name="Mavromatis K."/>
            <person name="Pagani I."/>
            <person name="Ivanova N."/>
            <person name="Ovchinnikova G."/>
            <person name="Lu M."/>
            <person name="Detter J.C."/>
            <person name="Han C."/>
            <person name="Land M."/>
            <person name="Hauser L."/>
            <person name="Markowitz V."/>
            <person name="Cheng J.-F."/>
            <person name="Hugenholtz P."/>
            <person name="Woyke T."/>
            <person name="Wu D."/>
            <person name="Tindall B."/>
            <person name="Pomrenke H.G."/>
            <person name="Brambilla E."/>
            <person name="Klenk H.-P."/>
            <person name="Eisen J.A."/>
        </authorList>
    </citation>
    <scope>NUCLEOTIDE SEQUENCE [LARGE SCALE GENOMIC DNA]</scope>
    <source>
        <strain evidence="10">ATCC 49424 / DSM 5305 / JCM 21570 / NBRC 103401 / IFAM 1448</strain>
    </source>
</reference>
<dbReference type="PANTHER" id="PTHR12592">
    <property type="entry name" value="ATP-DEPENDENT (S)-NAD(P)H-HYDRATE DEHYDRATASE FAMILY MEMBER"/>
    <property type="match status" value="1"/>
</dbReference>
<dbReference type="PROSITE" id="PS51383">
    <property type="entry name" value="YJEF_C_3"/>
    <property type="match status" value="1"/>
</dbReference>
<protein>
    <recommendedName>
        <fullName evidence="6">ADP-dependent (S)-NAD(P)H-hydrate dehydratase</fullName>
        <ecNumber evidence="6">4.2.1.136</ecNumber>
    </recommendedName>
    <alternativeName>
        <fullName evidence="6">ADP-dependent NAD(P)HX dehydratase</fullName>
    </alternativeName>
</protein>
<dbReference type="InterPro" id="IPR000631">
    <property type="entry name" value="CARKD"/>
</dbReference>
<evidence type="ECO:0000256" key="7">
    <source>
        <dbReference type="SAM" id="MobiDB-lite"/>
    </source>
</evidence>
<dbReference type="OrthoDB" id="9806925at2"/>
<comment type="subunit">
    <text evidence="6">Homotetramer.</text>
</comment>
<sequence>MTPSFPLPKLPSRASDSHKGSFGTAVLIGGSRGMSGAITLSGQAALRGGCGLTFIACPEQIWPMVAAAEPSFLTIPLRDDNGVLTADAFDVSVDWLQKADAVGIGPGLGQGAGQQKLVSELYSKLTQPLVIDADGLNNLASQLPSLSAPAGPRVLTPHPGEMSRLTGKSTEEIQENREAVAMEFAKGHSCIVVLKGAQTIVTDGAEVFVNMTGNDGLGTGGTGDVLTGLLTSLLAQGMSPLHAAHMAVHVHGHAGDLAAEQLGVRGLIASDLPHYVALALKELE</sequence>
<keyword evidence="2 6" id="KW-0067">ATP-binding</keyword>
<evidence type="ECO:0000313" key="9">
    <source>
        <dbReference type="EMBL" id="ADY58408.1"/>
    </source>
</evidence>
<dbReference type="GO" id="GO:0052855">
    <property type="term" value="F:ADP-dependent NAD(P)H-hydrate dehydratase activity"/>
    <property type="evidence" value="ECO:0007669"/>
    <property type="project" value="UniProtKB-UniRule"/>
</dbReference>
<dbReference type="GO" id="GO:0046496">
    <property type="term" value="P:nicotinamide nucleotide metabolic process"/>
    <property type="evidence" value="ECO:0007669"/>
    <property type="project" value="UniProtKB-UniRule"/>
</dbReference>
<evidence type="ECO:0000256" key="4">
    <source>
        <dbReference type="ARBA" id="ARBA00023027"/>
    </source>
</evidence>
<feature type="binding site" evidence="6">
    <location>
        <position position="224"/>
    </location>
    <ligand>
        <name>(6S)-NADPHX</name>
        <dbReference type="ChEBI" id="CHEBI:64076"/>
    </ligand>
</feature>
<dbReference type="PANTHER" id="PTHR12592:SF0">
    <property type="entry name" value="ATP-DEPENDENT (S)-NAD(P)H-HYDRATE DEHYDRATASE"/>
    <property type="match status" value="1"/>
</dbReference>
<comment type="function">
    <text evidence="6">Catalyzes the dehydration of the S-form of NAD(P)HX at the expense of ADP, which is converted to AMP. Together with NAD(P)HX epimerase, which catalyzes the epimerization of the S- and R-forms, the enzyme allows the repair of both epimers of NAD(P)HX, a damaged form of NAD(P)H that is a result of enzymatic or heat-dependent hydration.</text>
</comment>
<dbReference type="Pfam" id="PF01256">
    <property type="entry name" value="Carb_kinase"/>
    <property type="match status" value="1"/>
</dbReference>
<comment type="catalytic activity">
    <reaction evidence="6">
        <text>(6S)-NADHX + ADP = AMP + phosphate + NADH + H(+)</text>
        <dbReference type="Rhea" id="RHEA:32223"/>
        <dbReference type="ChEBI" id="CHEBI:15378"/>
        <dbReference type="ChEBI" id="CHEBI:43474"/>
        <dbReference type="ChEBI" id="CHEBI:57945"/>
        <dbReference type="ChEBI" id="CHEBI:64074"/>
        <dbReference type="ChEBI" id="CHEBI:456215"/>
        <dbReference type="ChEBI" id="CHEBI:456216"/>
        <dbReference type="EC" id="4.2.1.136"/>
    </reaction>
</comment>
<dbReference type="Gene3D" id="3.40.1190.20">
    <property type="match status" value="1"/>
</dbReference>
<evidence type="ECO:0000259" key="8">
    <source>
        <dbReference type="PROSITE" id="PS51383"/>
    </source>
</evidence>
<evidence type="ECO:0000313" key="10">
    <source>
        <dbReference type="Proteomes" id="UP000006860"/>
    </source>
</evidence>
<dbReference type="CDD" id="cd01171">
    <property type="entry name" value="YXKO-related"/>
    <property type="match status" value="1"/>
</dbReference>
<gene>
    <name evidence="6" type="primary">nnrD</name>
    <name evidence="9" type="ordered locus">Plabr_0784</name>
</gene>
<dbReference type="STRING" id="756272.Plabr_0784"/>
<keyword evidence="3 6" id="KW-0521">NADP</keyword>
<feature type="binding site" evidence="6">
    <location>
        <position position="223"/>
    </location>
    <ligand>
        <name>AMP</name>
        <dbReference type="ChEBI" id="CHEBI:456215"/>
    </ligand>
</feature>
<evidence type="ECO:0000256" key="3">
    <source>
        <dbReference type="ARBA" id="ARBA00022857"/>
    </source>
</evidence>
<dbReference type="KEGG" id="pbs:Plabr_0784"/>
<dbReference type="AlphaFoldDB" id="F0SGX3"/>